<dbReference type="RefSeq" id="WP_270111383.1">
    <property type="nucleotide sequence ID" value="NZ_JAPZVP010000014.1"/>
</dbReference>
<keyword evidence="2" id="KW-1185">Reference proteome</keyword>
<reference evidence="1" key="1">
    <citation type="submission" date="2022-12" db="EMBL/GenBank/DDBJ databases">
        <title>Gycomyces niveus sp.nov.,a novel actinomycete isolated from soil in Shouguan.</title>
        <authorList>
            <person name="Yang X."/>
        </authorList>
    </citation>
    <scope>NUCLEOTIDE SEQUENCE</scope>
    <source>
        <strain evidence="1">NEAU-A15</strain>
    </source>
</reference>
<dbReference type="EMBL" id="JAPZVP010000014">
    <property type="protein sequence ID" value="MDA1361383.1"/>
    <property type="molecule type" value="Genomic_DNA"/>
</dbReference>
<dbReference type="AlphaFoldDB" id="A0A9X3P9N9"/>
<dbReference type="Proteomes" id="UP001146067">
    <property type="component" value="Unassembled WGS sequence"/>
</dbReference>
<organism evidence="1 2">
    <name type="scientific">Glycomyces luteolus</name>
    <dbReference type="NCBI Taxonomy" id="2670330"/>
    <lineage>
        <taxon>Bacteria</taxon>
        <taxon>Bacillati</taxon>
        <taxon>Actinomycetota</taxon>
        <taxon>Actinomycetes</taxon>
        <taxon>Glycomycetales</taxon>
        <taxon>Glycomycetaceae</taxon>
        <taxon>Glycomyces</taxon>
    </lineage>
</organism>
<sequence>MTPPVPGPRALVTYIRTGSREARIAYRELPEKERFAYHALVRRVFETALAHHFGRHPSREQVLELVERVGERHPQYAGGVRRVIRSTVEGSSSGGMSVRQVLTARHLVIREIAKLEPAFLDRADEIVEPTAEFTGSDPHNAVKVTINLDGTLRELELLRGVERVGGRTLGMCLVRAWVAAEKQRWRRAKELGQYDDFPEIGSGKGRGDAYRREAYSSGRLCRATVDRYGRLRAFTFMRTALFDDGRMALAAQIREAVNVAQAPLRVSLGLLGGYGIDHLVEAGFAGGFDQDDVAGGEESAESGDS</sequence>
<proteinExistence type="predicted"/>
<name>A0A9X3P9N9_9ACTN</name>
<evidence type="ECO:0000313" key="2">
    <source>
        <dbReference type="Proteomes" id="UP001146067"/>
    </source>
</evidence>
<evidence type="ECO:0000313" key="1">
    <source>
        <dbReference type="EMBL" id="MDA1361383.1"/>
    </source>
</evidence>
<gene>
    <name evidence="1" type="ORF">O1R50_17270</name>
</gene>
<comment type="caution">
    <text evidence="1">The sequence shown here is derived from an EMBL/GenBank/DDBJ whole genome shotgun (WGS) entry which is preliminary data.</text>
</comment>
<accession>A0A9X3P9N9</accession>
<protein>
    <submittedName>
        <fullName evidence="1">Uncharacterized protein</fullName>
    </submittedName>
</protein>